<dbReference type="RefSeq" id="WP_093393751.1">
    <property type="nucleotide sequence ID" value="NZ_FOUU01000002.1"/>
</dbReference>
<evidence type="ECO:0000256" key="5">
    <source>
        <dbReference type="ARBA" id="ARBA00022785"/>
    </source>
</evidence>
<evidence type="ECO:0000256" key="2">
    <source>
        <dbReference type="ARBA" id="ARBA00022676"/>
    </source>
</evidence>
<comment type="caution">
    <text evidence="7">Lacks conserved residue(s) required for the propagation of feature annotation.</text>
</comment>
<dbReference type="PANTHER" id="PTHR46499:SF1">
    <property type="entry name" value="QUEUINE TRNA-RIBOSYLTRANSFERASE"/>
    <property type="match status" value="1"/>
</dbReference>
<feature type="region of interest" description="RNA binding; important for wobble base 34 recognition" evidence="7">
    <location>
        <begin position="273"/>
        <end position="277"/>
    </location>
</feature>
<dbReference type="HAMAP" id="MF_00168">
    <property type="entry name" value="Q_tRNA_Tgt"/>
    <property type="match status" value="1"/>
</dbReference>
<comment type="subunit">
    <text evidence="7">Homodimer. Within each dimer, one monomer is responsible for RNA recognition and catalysis, while the other monomer binds to the replacement base PreQ1.</text>
</comment>
<dbReference type="GO" id="GO:0008479">
    <property type="term" value="F:tRNA-guanosine(34) queuine transglycosylase activity"/>
    <property type="evidence" value="ECO:0007669"/>
    <property type="project" value="UniProtKB-UniRule"/>
</dbReference>
<feature type="active site" description="Proton acceptor" evidence="7">
    <location>
        <position position="95"/>
    </location>
</feature>
<feature type="binding site" evidence="7">
    <location>
        <position position="149"/>
    </location>
    <ligand>
        <name>substrate</name>
    </ligand>
</feature>
<dbReference type="FunFam" id="3.20.20.105:FF:000001">
    <property type="entry name" value="Queuine tRNA-ribosyltransferase"/>
    <property type="match status" value="1"/>
</dbReference>
<dbReference type="UniPathway" id="UPA00392"/>
<dbReference type="PANTHER" id="PTHR46499">
    <property type="entry name" value="QUEUINE TRNA-RIBOSYLTRANSFERASE"/>
    <property type="match status" value="1"/>
</dbReference>
<dbReference type="GO" id="GO:0046872">
    <property type="term" value="F:metal ion binding"/>
    <property type="evidence" value="ECO:0007669"/>
    <property type="project" value="UniProtKB-KW"/>
</dbReference>
<comment type="similarity">
    <text evidence="7">Belongs to the queuine tRNA-ribosyltransferase family.</text>
</comment>
<dbReference type="AlphaFoldDB" id="A0A1I4SAZ4"/>
<evidence type="ECO:0000256" key="4">
    <source>
        <dbReference type="ARBA" id="ARBA00022694"/>
    </source>
</evidence>
<dbReference type="GO" id="GO:0008616">
    <property type="term" value="P:tRNA queuosine(34) biosynthetic process"/>
    <property type="evidence" value="ECO:0007669"/>
    <property type="project" value="UniProtKB-UniRule"/>
</dbReference>
<dbReference type="OrthoDB" id="9805417at2"/>
<feature type="binding site" evidence="7">
    <location>
        <position position="191"/>
    </location>
    <ligand>
        <name>substrate</name>
    </ligand>
</feature>
<feature type="binding site" evidence="7">
    <location>
        <position position="311"/>
    </location>
    <ligand>
        <name>Zn(2+)</name>
        <dbReference type="ChEBI" id="CHEBI:29105"/>
    </ligand>
</feature>
<gene>
    <name evidence="7" type="primary">tgt</name>
    <name evidence="9" type="ORF">SAMN05660836_00864</name>
</gene>
<dbReference type="GO" id="GO:0005829">
    <property type="term" value="C:cytosol"/>
    <property type="evidence" value="ECO:0007669"/>
    <property type="project" value="TreeGrafter"/>
</dbReference>
<dbReference type="NCBIfam" id="TIGR00430">
    <property type="entry name" value="Q_tRNA_tgt"/>
    <property type="match status" value="1"/>
</dbReference>
<dbReference type="InterPro" id="IPR050076">
    <property type="entry name" value="ArchSynthase1/Queuine_TRR"/>
</dbReference>
<keyword evidence="2 7" id="KW-0328">Glycosyltransferase</keyword>
<dbReference type="EC" id="2.4.2.29" evidence="7"/>
<proteinExistence type="inferred from homology"/>
<evidence type="ECO:0000256" key="3">
    <source>
        <dbReference type="ARBA" id="ARBA00022679"/>
    </source>
</evidence>
<protein>
    <recommendedName>
        <fullName evidence="7">Queuine tRNA-ribosyltransferase</fullName>
        <ecNumber evidence="7">2.4.2.29</ecNumber>
    </recommendedName>
    <alternativeName>
        <fullName evidence="7">Guanine insertion enzyme</fullName>
    </alternativeName>
    <alternativeName>
        <fullName evidence="7">tRNA-guanine transglycosylase</fullName>
    </alternativeName>
</protein>
<sequence>MDRVFSFSVLNKDPSCNARLGRLHTAHGSVDTPVFMPVGTQATVKSLDPEDLQKMNCRIILGNTYHLYLRPGTEVISRFGGLHGFMGWDGAILTDSGGFQVFSLAKIREISEEGVLFHSHIDGSRHMMTPEKAIEIQEILGSDIAMSFDECTPYPVDREYARLSMERTLRWAIRGKKRHGKVDQALFGIVQGSVFADLRMECLERLVEIGFDGYALGSLSVGEPKEMMLEVLEKTLPQFPEDAPRYLMGVGTPEDIVEGVRLGVDMFDCVLPTRNARNGTLFTSFGRINIKNSAYVVDGSPVDPECDCYTCRKFSRAYLRHLYVSRELLAYRLNTIHNVHYYLSLMEKIREAITKGNFMEWRKEFYAKRWEQNEAELHFRG</sequence>
<comment type="catalytic activity">
    <reaction evidence="6 7">
        <text>7-aminomethyl-7-carbaguanine + guanosine(34) in tRNA = 7-aminomethyl-7-carbaguanosine(34) in tRNA + guanine</text>
        <dbReference type="Rhea" id="RHEA:24104"/>
        <dbReference type="Rhea" id="RHEA-COMP:10341"/>
        <dbReference type="Rhea" id="RHEA-COMP:10342"/>
        <dbReference type="ChEBI" id="CHEBI:16235"/>
        <dbReference type="ChEBI" id="CHEBI:58703"/>
        <dbReference type="ChEBI" id="CHEBI:74269"/>
        <dbReference type="ChEBI" id="CHEBI:82833"/>
        <dbReference type="EC" id="2.4.2.29"/>
    </reaction>
</comment>
<dbReference type="NCBIfam" id="TIGR00449">
    <property type="entry name" value="tgt_general"/>
    <property type="match status" value="1"/>
</dbReference>
<feature type="binding site" evidence="7">
    <location>
        <position position="337"/>
    </location>
    <ligand>
        <name>Zn(2+)</name>
        <dbReference type="ChEBI" id="CHEBI:29105"/>
    </ligand>
</feature>
<name>A0A1I4SAZ4_9BACT</name>
<keyword evidence="3 7" id="KW-0808">Transferase</keyword>
<keyword evidence="10" id="KW-1185">Reference proteome</keyword>
<feature type="region of interest" description="RNA binding" evidence="7">
    <location>
        <begin position="249"/>
        <end position="255"/>
    </location>
</feature>
<keyword evidence="5 7" id="KW-0671">Queuosine biosynthesis</keyword>
<comment type="pathway">
    <text evidence="1 7">tRNA modification; tRNA-queuosine biosynthesis.</text>
</comment>
<feature type="binding site" evidence="7">
    <location>
        <begin position="95"/>
        <end position="99"/>
    </location>
    <ligand>
        <name>substrate</name>
    </ligand>
</feature>
<keyword evidence="7" id="KW-0862">Zinc</keyword>
<dbReference type="EMBL" id="FOUU01000002">
    <property type="protein sequence ID" value="SFM61642.1"/>
    <property type="molecule type" value="Genomic_DNA"/>
</dbReference>
<keyword evidence="4 7" id="KW-0819">tRNA processing</keyword>
<feature type="active site" description="Nucleophile" evidence="7">
    <location>
        <position position="268"/>
    </location>
</feature>
<accession>A0A1I4SAZ4</accession>
<dbReference type="InterPro" id="IPR004803">
    <property type="entry name" value="TGT"/>
</dbReference>
<evidence type="ECO:0000313" key="9">
    <source>
        <dbReference type="EMBL" id="SFM61642.1"/>
    </source>
</evidence>
<dbReference type="Proteomes" id="UP000199611">
    <property type="component" value="Unassembled WGS sequence"/>
</dbReference>
<comment type="cofactor">
    <cofactor evidence="7">
        <name>Zn(2+)</name>
        <dbReference type="ChEBI" id="CHEBI:29105"/>
    </cofactor>
    <text evidence="7">Binds 1 zinc ion per subunit.</text>
</comment>
<feature type="binding site" evidence="7">
    <location>
        <position position="308"/>
    </location>
    <ligand>
        <name>Zn(2+)</name>
        <dbReference type="ChEBI" id="CHEBI:29105"/>
    </ligand>
</feature>
<dbReference type="STRING" id="39841.SAMN05660836_00864"/>
<dbReference type="InterPro" id="IPR002616">
    <property type="entry name" value="tRNA_ribo_trans-like"/>
</dbReference>
<keyword evidence="7" id="KW-0479">Metal-binding</keyword>
<dbReference type="Gene3D" id="3.20.20.105">
    <property type="entry name" value="Queuine tRNA-ribosyltransferase-like"/>
    <property type="match status" value="1"/>
</dbReference>
<evidence type="ECO:0000256" key="1">
    <source>
        <dbReference type="ARBA" id="ARBA00004691"/>
    </source>
</evidence>
<evidence type="ECO:0000256" key="6">
    <source>
        <dbReference type="ARBA" id="ARBA00050112"/>
    </source>
</evidence>
<feature type="binding site" evidence="7">
    <location>
        <position position="306"/>
    </location>
    <ligand>
        <name>Zn(2+)</name>
        <dbReference type="ChEBI" id="CHEBI:29105"/>
    </ligand>
</feature>
<comment type="function">
    <text evidence="7">Catalyzes the base-exchange of a guanine (G) residue with the queuine precursor 7-aminomethyl-7-deazaguanine (PreQ1) at position 34 (anticodon wobble position) in tRNAs with GU(N) anticodons (tRNA-Asp, -Asn, -His and -Tyr). Catalysis occurs through a double-displacement mechanism. The nucleophile active site attacks the C1' of nucleotide 34 to detach the guanine base from the RNA, forming a covalent enzyme-RNA intermediate. The proton acceptor active site deprotonates the incoming PreQ1, allowing a nucleophilic attack on the C1' of the ribose to form the product. After dissociation, two additional enzymatic reactions on the tRNA convert PreQ1 to queuine (Q), resulting in the hypermodified nucleoside queuosine (7-(((4,5-cis-dihydroxy-2-cyclopenten-1-yl)amino)methyl)-7-deazaguanosine).</text>
</comment>
<dbReference type="InterPro" id="IPR036511">
    <property type="entry name" value="TGT-like_sf"/>
</dbReference>
<reference evidence="9 10" key="1">
    <citation type="submission" date="2016-10" db="EMBL/GenBank/DDBJ databases">
        <authorList>
            <person name="de Groot N.N."/>
        </authorList>
    </citation>
    <scope>NUCLEOTIDE SEQUENCE [LARGE SCALE GENOMIC DNA]</scope>
    <source>
        <strain evidence="9 10">DSM 9990</strain>
    </source>
</reference>
<organism evidence="9 10">
    <name type="scientific">Thermodesulforhabdus norvegica</name>
    <dbReference type="NCBI Taxonomy" id="39841"/>
    <lineage>
        <taxon>Bacteria</taxon>
        <taxon>Pseudomonadati</taxon>
        <taxon>Thermodesulfobacteriota</taxon>
        <taxon>Syntrophobacteria</taxon>
        <taxon>Syntrophobacterales</taxon>
        <taxon>Thermodesulforhabdaceae</taxon>
        <taxon>Thermodesulforhabdus</taxon>
    </lineage>
</organism>
<evidence type="ECO:0000313" key="10">
    <source>
        <dbReference type="Proteomes" id="UP000199611"/>
    </source>
</evidence>
<dbReference type="SUPFAM" id="SSF51713">
    <property type="entry name" value="tRNA-guanine transglycosylase"/>
    <property type="match status" value="1"/>
</dbReference>
<evidence type="ECO:0000259" key="8">
    <source>
        <dbReference type="Pfam" id="PF01702"/>
    </source>
</evidence>
<evidence type="ECO:0000256" key="7">
    <source>
        <dbReference type="HAMAP-Rule" id="MF_00168"/>
    </source>
</evidence>
<dbReference type="Pfam" id="PF01702">
    <property type="entry name" value="TGT"/>
    <property type="match status" value="1"/>
</dbReference>
<feature type="domain" description="tRNA-guanine(15) transglycosylase-like" evidence="8">
    <location>
        <begin position="17"/>
        <end position="369"/>
    </location>
</feature>